<evidence type="ECO:0000313" key="2">
    <source>
        <dbReference type="EMBL" id="KAG5209230.1"/>
    </source>
</evidence>
<feature type="region of interest" description="Disordered" evidence="1">
    <location>
        <begin position="1"/>
        <end position="79"/>
    </location>
</feature>
<dbReference type="AlphaFoldDB" id="A0A836D5P9"/>
<reference evidence="2 3" key="1">
    <citation type="submission" date="2020-12" db="EMBL/GenBank/DDBJ databases">
        <title>De novo assembly of Tibetan sheep genome.</title>
        <authorList>
            <person name="Li X."/>
        </authorList>
    </citation>
    <scope>NUCLEOTIDE SEQUENCE [LARGE SCALE GENOMIC DNA]</scope>
    <source>
        <tissue evidence="2">Heart</tissue>
    </source>
</reference>
<gene>
    <name evidence="2" type="ORF">JEQ12_016795</name>
</gene>
<feature type="compositionally biased region" description="Basic and acidic residues" evidence="1">
    <location>
        <begin position="58"/>
        <end position="79"/>
    </location>
</feature>
<dbReference type="EMBL" id="JAEMGP010000005">
    <property type="protein sequence ID" value="KAG5209230.1"/>
    <property type="molecule type" value="Genomic_DNA"/>
</dbReference>
<comment type="caution">
    <text evidence="2">The sequence shown here is derived from an EMBL/GenBank/DDBJ whole genome shotgun (WGS) entry which is preliminary data.</text>
</comment>
<accession>A0A836D5P9</accession>
<evidence type="ECO:0000256" key="1">
    <source>
        <dbReference type="SAM" id="MobiDB-lite"/>
    </source>
</evidence>
<organism evidence="2 3">
    <name type="scientific">Ovis aries</name>
    <name type="common">Sheep</name>
    <dbReference type="NCBI Taxonomy" id="9940"/>
    <lineage>
        <taxon>Eukaryota</taxon>
        <taxon>Metazoa</taxon>
        <taxon>Chordata</taxon>
        <taxon>Craniata</taxon>
        <taxon>Vertebrata</taxon>
        <taxon>Euteleostomi</taxon>
        <taxon>Mammalia</taxon>
        <taxon>Eutheria</taxon>
        <taxon>Laurasiatheria</taxon>
        <taxon>Artiodactyla</taxon>
        <taxon>Ruminantia</taxon>
        <taxon>Pecora</taxon>
        <taxon>Bovidae</taxon>
        <taxon>Caprinae</taxon>
        <taxon>Ovis</taxon>
    </lineage>
</organism>
<proteinExistence type="predicted"/>
<dbReference type="Proteomes" id="UP000664991">
    <property type="component" value="Unassembled WGS sequence"/>
</dbReference>
<feature type="compositionally biased region" description="Polar residues" evidence="1">
    <location>
        <begin position="1"/>
        <end position="27"/>
    </location>
</feature>
<protein>
    <submittedName>
        <fullName evidence="2">Uncharacterized protein</fullName>
    </submittedName>
</protein>
<name>A0A836D5P9_SHEEP</name>
<evidence type="ECO:0000313" key="3">
    <source>
        <dbReference type="Proteomes" id="UP000664991"/>
    </source>
</evidence>
<sequence length="79" mass="8978">MDTGSVTRPDNPLPSQQPTDPQATLRNQEGERAQSPASWEHQVSRAPPSRNKRQSNRSFREEMQPGIKKPKENPQDQSK</sequence>